<feature type="chain" id="PRO_5040960046" evidence="1">
    <location>
        <begin position="22"/>
        <end position="196"/>
    </location>
</feature>
<dbReference type="RefSeq" id="WP_242176778.1">
    <property type="nucleotide sequence ID" value="NZ_JAKQYM010000001.1"/>
</dbReference>
<dbReference type="InterPro" id="IPR043738">
    <property type="entry name" value="DUF5683"/>
</dbReference>
<comment type="caution">
    <text evidence="3">The sequence shown here is derived from an EMBL/GenBank/DDBJ whole genome shotgun (WGS) entry which is preliminary data.</text>
</comment>
<gene>
    <name evidence="3" type="ORF">MC378_00625</name>
</gene>
<reference evidence="3" key="1">
    <citation type="submission" date="2022-02" db="EMBL/GenBank/DDBJ databases">
        <title>Polaribacter sp. MSW13, isolated from seawater.</title>
        <authorList>
            <person name="Kristyanto S."/>
            <person name="Jung J."/>
            <person name="Jeon C.O."/>
        </authorList>
    </citation>
    <scope>NUCLEOTIDE SEQUENCE</scope>
    <source>
        <strain evidence="3">MSW13</strain>
    </source>
</reference>
<protein>
    <submittedName>
        <fullName evidence="3">DUF5683 domain-containing protein</fullName>
    </submittedName>
</protein>
<evidence type="ECO:0000256" key="1">
    <source>
        <dbReference type="SAM" id="SignalP"/>
    </source>
</evidence>
<organism evidence="3 4">
    <name type="scientific">Polaribacter marinus</name>
    <dbReference type="NCBI Taxonomy" id="2916838"/>
    <lineage>
        <taxon>Bacteria</taxon>
        <taxon>Pseudomonadati</taxon>
        <taxon>Bacteroidota</taxon>
        <taxon>Flavobacteriia</taxon>
        <taxon>Flavobacteriales</taxon>
        <taxon>Flavobacteriaceae</taxon>
    </lineage>
</organism>
<dbReference type="EMBL" id="JAKQYM010000001">
    <property type="protein sequence ID" value="MCI2227654.1"/>
    <property type="molecule type" value="Genomic_DNA"/>
</dbReference>
<evidence type="ECO:0000313" key="4">
    <source>
        <dbReference type="Proteomes" id="UP001139369"/>
    </source>
</evidence>
<keyword evidence="1" id="KW-0732">Signal</keyword>
<feature type="domain" description="DUF5683" evidence="2">
    <location>
        <begin position="46"/>
        <end position="196"/>
    </location>
</feature>
<keyword evidence="4" id="KW-1185">Reference proteome</keyword>
<dbReference type="Pfam" id="PF18935">
    <property type="entry name" value="DUF5683"/>
    <property type="match status" value="1"/>
</dbReference>
<evidence type="ECO:0000313" key="3">
    <source>
        <dbReference type="EMBL" id="MCI2227654.1"/>
    </source>
</evidence>
<accession>A0A9X2ALB4</accession>
<dbReference type="Proteomes" id="UP001139369">
    <property type="component" value="Unassembled WGS sequence"/>
</dbReference>
<evidence type="ECO:0000259" key="2">
    <source>
        <dbReference type="Pfam" id="PF18935"/>
    </source>
</evidence>
<proteinExistence type="predicted"/>
<name>A0A9X2ALB4_9FLAO</name>
<dbReference type="AlphaFoldDB" id="A0A9X2ALB4"/>
<sequence length="196" mass="22284">MILKKVIFVLFIAFCSANLFAQKDSTNIKGIKIKGKLKTTQGVYNPLSPSKAAFYSAIFPGMGQIYNKKYWKAPIVWGALAIPVYYYQINNSEYKRYRRAYKLRKNGLQDEFTLDDGSTTVSVETLETAQKQLKENRDMSLLSGIIIYVLQIVEASVNAHLLQFNTDDNLSFKPTLIMDPIKIETPTVGLNIKYSF</sequence>
<feature type="signal peptide" evidence="1">
    <location>
        <begin position="1"/>
        <end position="21"/>
    </location>
</feature>